<feature type="compositionally biased region" description="Acidic residues" evidence="1">
    <location>
        <begin position="62"/>
        <end position="72"/>
    </location>
</feature>
<evidence type="ECO:0000313" key="2">
    <source>
        <dbReference type="EMBL" id="SMR41462.1"/>
    </source>
</evidence>
<protein>
    <submittedName>
        <fullName evidence="2">Uncharacterized protein</fullName>
    </submittedName>
</protein>
<feature type="compositionally biased region" description="Basic and acidic residues" evidence="1">
    <location>
        <begin position="51"/>
        <end position="61"/>
    </location>
</feature>
<name>A0A2H1FJH8_ZYMTR</name>
<reference evidence="3" key="1">
    <citation type="submission" date="2017-05" db="EMBL/GenBank/DDBJ databases">
        <authorList>
            <person name="Song R."/>
            <person name="Chenine A.L."/>
            <person name="Ruprecht R.M."/>
        </authorList>
    </citation>
    <scope>NUCLEOTIDE SEQUENCE [LARGE SCALE GENOMIC DNA]</scope>
</reference>
<evidence type="ECO:0000313" key="3">
    <source>
        <dbReference type="Proteomes" id="UP000245764"/>
    </source>
</evidence>
<dbReference type="EMBL" id="LT854253">
    <property type="protein sequence ID" value="SMR41462.1"/>
    <property type="molecule type" value="Genomic_DNA"/>
</dbReference>
<gene>
    <name evidence="2" type="ORF">ZT1E4_G240</name>
</gene>
<feature type="compositionally biased region" description="Acidic residues" evidence="1">
    <location>
        <begin position="106"/>
        <end position="115"/>
    </location>
</feature>
<organism evidence="2 3">
    <name type="scientific">Zymoseptoria tritici ST99CH_1E4</name>
    <dbReference type="NCBI Taxonomy" id="1276532"/>
    <lineage>
        <taxon>Eukaryota</taxon>
        <taxon>Fungi</taxon>
        <taxon>Dikarya</taxon>
        <taxon>Ascomycota</taxon>
        <taxon>Pezizomycotina</taxon>
        <taxon>Dothideomycetes</taxon>
        <taxon>Dothideomycetidae</taxon>
        <taxon>Mycosphaerellales</taxon>
        <taxon>Mycosphaerellaceae</taxon>
        <taxon>Zymoseptoria</taxon>
    </lineage>
</organism>
<feature type="region of interest" description="Disordered" evidence="1">
    <location>
        <begin position="1"/>
        <end position="131"/>
    </location>
</feature>
<evidence type="ECO:0000256" key="1">
    <source>
        <dbReference type="SAM" id="MobiDB-lite"/>
    </source>
</evidence>
<proteinExistence type="predicted"/>
<feature type="compositionally biased region" description="Basic and acidic residues" evidence="1">
    <location>
        <begin position="9"/>
        <end position="26"/>
    </location>
</feature>
<dbReference type="Proteomes" id="UP000245764">
    <property type="component" value="Chromosome 1"/>
</dbReference>
<sequence length="185" mass="20735">MARKSPRSASREKAKEEKAEKSERSLKAAVTKRKKGPKNSVPAGRTIRRAKGQDDDIANKDDSDEEEQDPPGDDGAKEADEAAPAEQYLDYCSDTDEEVFNRELEPEPSDDDEDEAHQQASQVDLGPTPEINELRDRALQLMWDITHLEASQPEDGDLRLAAEYQGVTCRLIVRSQRKGWERGGE</sequence>
<accession>A0A2H1FJH8</accession>
<dbReference type="AlphaFoldDB" id="A0A2H1FJH8"/>